<evidence type="ECO:0000313" key="1">
    <source>
        <dbReference type="EMBL" id="SEQ73788.1"/>
    </source>
</evidence>
<organism evidence="1 2">
    <name type="scientific">Amphritea atlantica</name>
    <dbReference type="NCBI Taxonomy" id="355243"/>
    <lineage>
        <taxon>Bacteria</taxon>
        <taxon>Pseudomonadati</taxon>
        <taxon>Pseudomonadota</taxon>
        <taxon>Gammaproteobacteria</taxon>
        <taxon>Oceanospirillales</taxon>
        <taxon>Oceanospirillaceae</taxon>
        <taxon>Amphritea</taxon>
    </lineage>
</organism>
<reference evidence="2" key="1">
    <citation type="submission" date="2016-10" db="EMBL/GenBank/DDBJ databases">
        <authorList>
            <person name="Varghese N."/>
            <person name="Submissions S."/>
        </authorList>
    </citation>
    <scope>NUCLEOTIDE SEQUENCE [LARGE SCALE GENOMIC DNA]</scope>
    <source>
        <strain evidence="2">DSM 18887</strain>
    </source>
</reference>
<gene>
    <name evidence="1" type="ORF">SAMN03080615_02552</name>
</gene>
<protein>
    <submittedName>
        <fullName evidence="1">Uncharacterized protein</fullName>
    </submittedName>
</protein>
<dbReference type="AlphaFoldDB" id="A0A1H9IGW2"/>
<evidence type="ECO:0000313" key="2">
    <source>
        <dbReference type="Proteomes" id="UP000198749"/>
    </source>
</evidence>
<dbReference type="Proteomes" id="UP000198749">
    <property type="component" value="Unassembled WGS sequence"/>
</dbReference>
<dbReference type="EMBL" id="FOGB01000007">
    <property type="protein sequence ID" value="SEQ73788.1"/>
    <property type="molecule type" value="Genomic_DNA"/>
</dbReference>
<keyword evidence="2" id="KW-1185">Reference proteome</keyword>
<sequence length="47" mass="5371">MLAVRMSLLVMMLKSQRKTIKEKAVKEDRRAGFPADLYLLKLSSCLS</sequence>
<proteinExistence type="predicted"/>
<name>A0A1H9IGW2_9GAMM</name>
<accession>A0A1H9IGW2</accession>